<evidence type="ECO:0000313" key="2">
    <source>
        <dbReference type="Proteomes" id="UP001399917"/>
    </source>
</evidence>
<dbReference type="Proteomes" id="UP001399917">
    <property type="component" value="Unassembled WGS sequence"/>
</dbReference>
<keyword evidence="2" id="KW-1185">Reference proteome</keyword>
<protein>
    <recommendedName>
        <fullName evidence="3">Nucleotidyltransferase</fullName>
    </recommendedName>
</protein>
<reference evidence="2" key="1">
    <citation type="journal article" date="2019" name="Int. J. Syst. Evol. Microbiol.">
        <title>The Global Catalogue of Microorganisms (GCM) 10K type strain sequencing project: providing services to taxonomists for standard genome sequencing and annotation.</title>
        <authorList>
            <consortium name="The Broad Institute Genomics Platform"/>
            <consortium name="The Broad Institute Genome Sequencing Center for Infectious Disease"/>
            <person name="Wu L."/>
            <person name="Ma J."/>
        </authorList>
    </citation>
    <scope>NUCLEOTIDE SEQUENCE [LARGE SCALE GENOMIC DNA]</scope>
    <source>
        <strain evidence="2">JCM 17190</strain>
    </source>
</reference>
<evidence type="ECO:0008006" key="3">
    <source>
        <dbReference type="Google" id="ProtNLM"/>
    </source>
</evidence>
<proteinExistence type="predicted"/>
<name>A0ABP7K285_9RHOB</name>
<dbReference type="RefSeq" id="WP_344844933.1">
    <property type="nucleotide sequence ID" value="NZ_BAABDF010000006.1"/>
</dbReference>
<accession>A0ABP7K285</accession>
<comment type="caution">
    <text evidence="1">The sequence shown here is derived from an EMBL/GenBank/DDBJ whole genome shotgun (WGS) entry which is preliminary data.</text>
</comment>
<evidence type="ECO:0000313" key="1">
    <source>
        <dbReference type="EMBL" id="GAA3862950.1"/>
    </source>
</evidence>
<sequence>MLRNLLFGSKPSAGDIPVPPEVCATRKQLSAGVDALGALINKQGWGPLGLAEILESAGFAIATDAERLAHIRGMIESGAVDAYRHLDRGVVFAAVDACDKESVARARDLGDELRDRLTRATLGRRLNQQPEENPPVLWHHPSGIFVFHCGERFPGGASAGAYADEDIWLVALPEDEDSGLYDDVQELLSQNKITTKFQPRAKFTHNTTTRLSAVTRGIRGRHIRTGSYSFSSRDQYNTEFVAGIYLADYRRDEAGKNATRSVPYLYADVKRANLCL</sequence>
<gene>
    <name evidence="1" type="ORF">GCM10022404_11830</name>
</gene>
<organism evidence="1 2">
    <name type="scientific">Celeribacter arenosi</name>
    <dbReference type="NCBI Taxonomy" id="792649"/>
    <lineage>
        <taxon>Bacteria</taxon>
        <taxon>Pseudomonadati</taxon>
        <taxon>Pseudomonadota</taxon>
        <taxon>Alphaproteobacteria</taxon>
        <taxon>Rhodobacterales</taxon>
        <taxon>Roseobacteraceae</taxon>
        <taxon>Celeribacter</taxon>
    </lineage>
</organism>
<dbReference type="EMBL" id="BAABDF010000006">
    <property type="protein sequence ID" value="GAA3862950.1"/>
    <property type="molecule type" value="Genomic_DNA"/>
</dbReference>